<evidence type="ECO:0000256" key="6">
    <source>
        <dbReference type="RuleBase" id="RU000477"/>
    </source>
</evidence>
<evidence type="ECO:0000256" key="2">
    <source>
        <dbReference type="ARBA" id="ARBA00022448"/>
    </source>
</evidence>
<feature type="transmembrane region" description="Helical" evidence="7">
    <location>
        <begin position="169"/>
        <end position="190"/>
    </location>
</feature>
<keyword evidence="2 6" id="KW-0813">Transport</keyword>
<feature type="transmembrane region" description="Helical" evidence="7">
    <location>
        <begin position="55"/>
        <end position="75"/>
    </location>
</feature>
<evidence type="ECO:0000256" key="5">
    <source>
        <dbReference type="ARBA" id="ARBA00023136"/>
    </source>
</evidence>
<dbReference type="InterPro" id="IPR000425">
    <property type="entry name" value="MIP"/>
</dbReference>
<keyword evidence="5 7" id="KW-0472">Membrane</keyword>
<evidence type="ECO:0000313" key="9">
    <source>
        <dbReference type="Proteomes" id="UP001597145"/>
    </source>
</evidence>
<feature type="transmembrane region" description="Helical" evidence="7">
    <location>
        <begin position="129"/>
        <end position="149"/>
    </location>
</feature>
<keyword evidence="4 7" id="KW-1133">Transmembrane helix</keyword>
<dbReference type="SUPFAM" id="SSF81338">
    <property type="entry name" value="Aquaporin-like"/>
    <property type="match status" value="1"/>
</dbReference>
<proteinExistence type="inferred from homology"/>
<dbReference type="Pfam" id="PF00230">
    <property type="entry name" value="MIP"/>
    <property type="match status" value="1"/>
</dbReference>
<feature type="transmembrane region" description="Helical" evidence="7">
    <location>
        <begin position="239"/>
        <end position="260"/>
    </location>
</feature>
<dbReference type="PANTHER" id="PTHR45724:SF13">
    <property type="entry name" value="AQUAPORIN NIP1-1-RELATED"/>
    <property type="match status" value="1"/>
</dbReference>
<evidence type="ECO:0000256" key="1">
    <source>
        <dbReference type="ARBA" id="ARBA00004141"/>
    </source>
</evidence>
<evidence type="ECO:0000256" key="3">
    <source>
        <dbReference type="ARBA" id="ARBA00022692"/>
    </source>
</evidence>
<dbReference type="PANTHER" id="PTHR45724">
    <property type="entry name" value="AQUAPORIN NIP2-1"/>
    <property type="match status" value="1"/>
</dbReference>
<dbReference type="InterPro" id="IPR034294">
    <property type="entry name" value="Aquaporin_transptr"/>
</dbReference>
<comment type="subcellular location">
    <subcellularLocation>
        <location evidence="1">Membrane</location>
        <topology evidence="1">Multi-pass membrane protein</topology>
    </subcellularLocation>
</comment>
<comment type="similarity">
    <text evidence="6">Belongs to the MIP/aquaporin (TC 1.A.8) family.</text>
</comment>
<protein>
    <submittedName>
        <fullName evidence="8">MIP/aquaporin family protein</fullName>
    </submittedName>
</protein>
<sequence length="289" mass="29856">MTSQPDDLVRQSELDQQDAERHEVALRSIGQPNSVASQFDFWNDHYEGRRLFSELLGTFFLVLVAVGGGMVNARFGGDAVPSGARVVAPALMVAAIILFMGTVSGAHLNPAASIAFALRGDFPWKRLPAYIVAQLVGAILATMVLWALIGRQGSAGLTLPGAGISTTTAMLWELVLTTGLVSVILGTASGAQQIGPLAAIGVDSYIALAGLWGAPVSGASMNPARSLGPALLLGDWTSWWAYLVGPVAGAVVAVGIAYILRGRGGGRSGVSAAQGTLGVSWRPGSQPRP</sequence>
<name>A0ABW4FG18_9PSEU</name>
<dbReference type="EMBL" id="JBHUCP010000005">
    <property type="protein sequence ID" value="MFD1529615.1"/>
    <property type="molecule type" value="Genomic_DNA"/>
</dbReference>
<keyword evidence="9" id="KW-1185">Reference proteome</keyword>
<dbReference type="PRINTS" id="PR00783">
    <property type="entry name" value="MINTRINSICP"/>
</dbReference>
<dbReference type="RefSeq" id="WP_343981740.1">
    <property type="nucleotide sequence ID" value="NZ_BAAAJG010000015.1"/>
</dbReference>
<organism evidence="8 9">
    <name type="scientific">Pseudonocardia aurantiaca</name>
    <dbReference type="NCBI Taxonomy" id="75290"/>
    <lineage>
        <taxon>Bacteria</taxon>
        <taxon>Bacillati</taxon>
        <taxon>Actinomycetota</taxon>
        <taxon>Actinomycetes</taxon>
        <taxon>Pseudonocardiales</taxon>
        <taxon>Pseudonocardiaceae</taxon>
        <taxon>Pseudonocardia</taxon>
    </lineage>
</organism>
<dbReference type="Proteomes" id="UP001597145">
    <property type="component" value="Unassembled WGS sequence"/>
</dbReference>
<dbReference type="InterPro" id="IPR023271">
    <property type="entry name" value="Aquaporin-like"/>
</dbReference>
<reference evidence="9" key="1">
    <citation type="journal article" date="2019" name="Int. J. Syst. Evol. Microbiol.">
        <title>The Global Catalogue of Microorganisms (GCM) 10K type strain sequencing project: providing services to taxonomists for standard genome sequencing and annotation.</title>
        <authorList>
            <consortium name="The Broad Institute Genomics Platform"/>
            <consortium name="The Broad Institute Genome Sequencing Center for Infectious Disease"/>
            <person name="Wu L."/>
            <person name="Ma J."/>
        </authorList>
    </citation>
    <scope>NUCLEOTIDE SEQUENCE [LARGE SCALE GENOMIC DNA]</scope>
    <source>
        <strain evidence="9">JCM 12165</strain>
    </source>
</reference>
<gene>
    <name evidence="8" type="ORF">ACFSCY_09200</name>
</gene>
<feature type="transmembrane region" description="Helical" evidence="7">
    <location>
        <begin position="197"/>
        <end position="219"/>
    </location>
</feature>
<evidence type="ECO:0000256" key="7">
    <source>
        <dbReference type="SAM" id="Phobius"/>
    </source>
</evidence>
<dbReference type="Gene3D" id="1.20.1080.10">
    <property type="entry name" value="Glycerol uptake facilitator protein"/>
    <property type="match status" value="1"/>
</dbReference>
<feature type="transmembrane region" description="Helical" evidence="7">
    <location>
        <begin position="87"/>
        <end position="108"/>
    </location>
</feature>
<accession>A0ABW4FG18</accession>
<keyword evidence="3 6" id="KW-0812">Transmembrane</keyword>
<comment type="caution">
    <text evidence="8">The sequence shown here is derived from an EMBL/GenBank/DDBJ whole genome shotgun (WGS) entry which is preliminary data.</text>
</comment>
<evidence type="ECO:0000256" key="4">
    <source>
        <dbReference type="ARBA" id="ARBA00022989"/>
    </source>
</evidence>
<evidence type="ECO:0000313" key="8">
    <source>
        <dbReference type="EMBL" id="MFD1529615.1"/>
    </source>
</evidence>